<evidence type="ECO:0000256" key="2">
    <source>
        <dbReference type="ARBA" id="ARBA00022801"/>
    </source>
</evidence>
<feature type="domain" description="Isochorismatase-like" evidence="3">
    <location>
        <begin position="8"/>
        <end position="181"/>
    </location>
</feature>
<evidence type="ECO:0000259" key="3">
    <source>
        <dbReference type="Pfam" id="PF00857"/>
    </source>
</evidence>
<dbReference type="AlphaFoldDB" id="A0AAX1Q7C4"/>
<proteinExistence type="inferred from homology"/>
<organism evidence="4 5">
    <name type="scientific">Priestia endophytica</name>
    <dbReference type="NCBI Taxonomy" id="135735"/>
    <lineage>
        <taxon>Bacteria</taxon>
        <taxon>Bacillati</taxon>
        <taxon>Bacillota</taxon>
        <taxon>Bacilli</taxon>
        <taxon>Bacillales</taxon>
        <taxon>Bacillaceae</taxon>
        <taxon>Priestia</taxon>
    </lineage>
</organism>
<evidence type="ECO:0000313" key="4">
    <source>
        <dbReference type="EMBL" id="RAS75580.1"/>
    </source>
</evidence>
<dbReference type="GO" id="GO:0016787">
    <property type="term" value="F:hydrolase activity"/>
    <property type="evidence" value="ECO:0007669"/>
    <property type="project" value="UniProtKB-KW"/>
</dbReference>
<comment type="caution">
    <text evidence="4">The sequence shown here is derived from an EMBL/GenBank/DDBJ whole genome shotgun (WGS) entry which is preliminary data.</text>
</comment>
<dbReference type="InterPro" id="IPR000868">
    <property type="entry name" value="Isochorismatase-like_dom"/>
</dbReference>
<dbReference type="RefSeq" id="WP_113765760.1">
    <property type="nucleotide sequence ID" value="NZ_LVYK01000034.1"/>
</dbReference>
<dbReference type="PANTHER" id="PTHR43540">
    <property type="entry name" value="PEROXYUREIDOACRYLATE/UREIDOACRYLATE AMIDOHYDROLASE-RELATED"/>
    <property type="match status" value="1"/>
</dbReference>
<reference evidence="4 5" key="1">
    <citation type="submission" date="2016-03" db="EMBL/GenBank/DDBJ databases">
        <title>Comparison of Bacillus endophyticus and B. anthracis characteristics using whole genome sequence analysis and microbiological techniques.</title>
        <authorList>
            <person name="Lekota K.E."/>
            <person name="Mafofo J."/>
            <person name="Rees J."/>
            <person name="Muchadeyi F.C."/>
            <person name="Madoroba E."/>
            <person name="Van Heerden H."/>
        </authorList>
    </citation>
    <scope>NUCLEOTIDE SEQUENCE [LARGE SCALE GENOMIC DNA]</scope>
    <source>
        <strain evidence="4 5">3631_10C</strain>
    </source>
</reference>
<evidence type="ECO:0000313" key="5">
    <source>
        <dbReference type="Proteomes" id="UP000250174"/>
    </source>
</evidence>
<name>A0AAX1Q7C4_9BACI</name>
<dbReference type="InterPro" id="IPR050272">
    <property type="entry name" value="Isochorismatase-like_hydrls"/>
</dbReference>
<protein>
    <submittedName>
        <fullName evidence="4">Cysteine hydrolase</fullName>
    </submittedName>
</protein>
<dbReference type="Proteomes" id="UP000250174">
    <property type="component" value="Unassembled WGS sequence"/>
</dbReference>
<keyword evidence="2 4" id="KW-0378">Hydrolase</keyword>
<sequence>MRENFTNTALIIIDVQKAFEDEKWGPRNNLHAEDNINLLLKTWRKREYPIIHIQHLSDNDQSIFHPSKQSSAFKDSVVPVKGETIFKKKVNSAFIGTRLEEHLKENNIRKVVIVGLTTPHCVSTTTRMSGNLGFETYLVSDATAAFAIKGADNTYYSAEQIHNVSLATLDNEFAKVLTTEEVIQKLNSIETTQS</sequence>
<dbReference type="CDD" id="cd01014">
    <property type="entry name" value="nicotinamidase_related"/>
    <property type="match status" value="1"/>
</dbReference>
<dbReference type="Gene3D" id="3.40.50.850">
    <property type="entry name" value="Isochorismatase-like"/>
    <property type="match status" value="1"/>
</dbReference>
<dbReference type="InterPro" id="IPR036380">
    <property type="entry name" value="Isochorismatase-like_sf"/>
</dbReference>
<dbReference type="EMBL" id="LVYK01000034">
    <property type="protein sequence ID" value="RAS75580.1"/>
    <property type="molecule type" value="Genomic_DNA"/>
</dbReference>
<comment type="similarity">
    <text evidence="1">Belongs to the isochorismatase family.</text>
</comment>
<dbReference type="PANTHER" id="PTHR43540:SF1">
    <property type="entry name" value="ISOCHORISMATASE HYDROLASE"/>
    <property type="match status" value="1"/>
</dbReference>
<dbReference type="SUPFAM" id="SSF52499">
    <property type="entry name" value="Isochorismatase-like hydrolases"/>
    <property type="match status" value="1"/>
</dbReference>
<accession>A0AAX1Q7C4</accession>
<evidence type="ECO:0000256" key="1">
    <source>
        <dbReference type="ARBA" id="ARBA00006336"/>
    </source>
</evidence>
<gene>
    <name evidence="4" type="ORF">A3864_15585</name>
</gene>
<dbReference type="Pfam" id="PF00857">
    <property type="entry name" value="Isochorismatase"/>
    <property type="match status" value="1"/>
</dbReference>